<reference evidence="2" key="2">
    <citation type="submission" date="2023-02" db="EMBL/GenBank/DDBJ databases">
        <title>Pectobacterium carotovorum subsp. carotovorum NBRC 12380.</title>
        <authorList>
            <person name="Ichikawa N."/>
            <person name="Sato H."/>
            <person name="Tonouchi N."/>
        </authorList>
    </citation>
    <scope>NUCLEOTIDE SEQUENCE</scope>
    <source>
        <strain evidence="2">NBRC 12380</strain>
    </source>
</reference>
<keyword evidence="3" id="KW-1185">Reference proteome</keyword>
<accession>A0AAI9KZ12</accession>
<evidence type="ECO:0000313" key="3">
    <source>
        <dbReference type="Proteomes" id="UP001058167"/>
    </source>
</evidence>
<protein>
    <submittedName>
        <fullName evidence="2">Uncharacterized protein</fullName>
    </submittedName>
</protein>
<reference evidence="1" key="1">
    <citation type="submission" date="2022-06" db="EMBL/GenBank/DDBJ databases">
        <title>Draft genome sequences of Pectobacterium carotovorum subsp. carotovorum str. NBRC12380.</title>
        <authorList>
            <person name="Wakabayashi Y."/>
            <person name="Kojima K."/>
        </authorList>
    </citation>
    <scope>NUCLEOTIDE SEQUENCE</scope>
    <source>
        <strain evidence="1">NBRC 12380</strain>
    </source>
</reference>
<dbReference type="EMBL" id="BRLF01000001">
    <property type="protein sequence ID" value="GKX46081.1"/>
    <property type="molecule type" value="Genomic_DNA"/>
</dbReference>
<name>A0AAI9KZ12_PECCC</name>
<gene>
    <name evidence="2" type="ORF">Pcaca03_08290</name>
    <name evidence="1" type="ORF">SOASR016_08330</name>
</gene>
<evidence type="ECO:0000313" key="4">
    <source>
        <dbReference type="Proteomes" id="UP001165145"/>
    </source>
</evidence>
<organism evidence="2 4">
    <name type="scientific">Pectobacterium carotovorum subsp. carotovorum</name>
    <name type="common">Erwinia carotovora subsp. carotovora</name>
    <dbReference type="NCBI Taxonomy" id="555"/>
    <lineage>
        <taxon>Bacteria</taxon>
        <taxon>Pseudomonadati</taxon>
        <taxon>Pseudomonadota</taxon>
        <taxon>Gammaproteobacteria</taxon>
        <taxon>Enterobacterales</taxon>
        <taxon>Pectobacteriaceae</taxon>
        <taxon>Pectobacterium</taxon>
    </lineage>
</organism>
<comment type="caution">
    <text evidence="2">The sequence shown here is derived from an EMBL/GenBank/DDBJ whole genome shotgun (WGS) entry which is preliminary data.</text>
</comment>
<dbReference type="RefSeq" id="WP_261865725.1">
    <property type="nucleotide sequence ID" value="NZ_BRLF01000001.1"/>
</dbReference>
<dbReference type="AlphaFoldDB" id="A0AAI9KZ12"/>
<evidence type="ECO:0000313" key="2">
    <source>
        <dbReference type="EMBL" id="GLV68385.1"/>
    </source>
</evidence>
<dbReference type="EMBL" id="BSRL01000001">
    <property type="protein sequence ID" value="GLV68385.1"/>
    <property type="molecule type" value="Genomic_DNA"/>
</dbReference>
<evidence type="ECO:0000313" key="1">
    <source>
        <dbReference type="EMBL" id="GKX46081.1"/>
    </source>
</evidence>
<dbReference type="Proteomes" id="UP001058167">
    <property type="component" value="Unassembled WGS sequence"/>
</dbReference>
<dbReference type="Proteomes" id="UP001165145">
    <property type="component" value="Unassembled WGS sequence"/>
</dbReference>
<sequence>MEQTATLRIQTDESGNKYIAGVVIGDMTISKLYIKPDDSDEQRRIAALETQVNQLSTQITSIMHAQERQHFKNARDKVISSLSHALDRQFDPKHP</sequence>
<proteinExistence type="predicted"/>